<reference evidence="1 2" key="1">
    <citation type="submission" date="2011-02" db="EMBL/GenBank/DDBJ databases">
        <title>The Genome Sequence of Sphaeroforma arctica JP610.</title>
        <authorList>
            <consortium name="The Broad Institute Genome Sequencing Platform"/>
            <person name="Russ C."/>
            <person name="Cuomo C."/>
            <person name="Young S.K."/>
            <person name="Zeng Q."/>
            <person name="Gargeya S."/>
            <person name="Alvarado L."/>
            <person name="Berlin A."/>
            <person name="Chapman S.B."/>
            <person name="Chen Z."/>
            <person name="Freedman E."/>
            <person name="Gellesch M."/>
            <person name="Goldberg J."/>
            <person name="Griggs A."/>
            <person name="Gujja S."/>
            <person name="Heilman E."/>
            <person name="Heiman D."/>
            <person name="Howarth C."/>
            <person name="Mehta T."/>
            <person name="Neiman D."/>
            <person name="Pearson M."/>
            <person name="Roberts A."/>
            <person name="Saif S."/>
            <person name="Shea T."/>
            <person name="Shenoy N."/>
            <person name="Sisk P."/>
            <person name="Stolte C."/>
            <person name="Sykes S."/>
            <person name="White J."/>
            <person name="Yandava C."/>
            <person name="Burger G."/>
            <person name="Gray M.W."/>
            <person name="Holland P.W.H."/>
            <person name="King N."/>
            <person name="Lang F.B.F."/>
            <person name="Roger A.J."/>
            <person name="Ruiz-Trillo I."/>
            <person name="Haas B."/>
            <person name="Nusbaum C."/>
            <person name="Birren B."/>
        </authorList>
    </citation>
    <scope>NUCLEOTIDE SEQUENCE [LARGE SCALE GENOMIC DNA]</scope>
    <source>
        <strain evidence="1 2">JP610</strain>
    </source>
</reference>
<proteinExistence type="predicted"/>
<name>A0A0L0FER2_9EUKA</name>
<feature type="non-terminal residue" evidence="1">
    <location>
        <position position="1"/>
    </location>
</feature>
<dbReference type="EMBL" id="KQ243759">
    <property type="protein sequence ID" value="KNC75235.1"/>
    <property type="molecule type" value="Genomic_DNA"/>
</dbReference>
<gene>
    <name evidence="1" type="ORF">SARC_12237</name>
</gene>
<dbReference type="AlphaFoldDB" id="A0A0L0FER2"/>
<dbReference type="GeneID" id="25912741"/>
<protein>
    <submittedName>
        <fullName evidence="1">Uncharacterized protein</fullName>
    </submittedName>
</protein>
<evidence type="ECO:0000313" key="2">
    <source>
        <dbReference type="Proteomes" id="UP000054560"/>
    </source>
</evidence>
<sequence length="82" mass="9239">AEPSVQNDLRLTRNLGEAGKEEILDLFAQLQISEDEVAALMPVTQYVISAVIFFLKNVKHIAISFADRTLLRVDAARFQNKH</sequence>
<keyword evidence="2" id="KW-1185">Reference proteome</keyword>
<feature type="non-terminal residue" evidence="1">
    <location>
        <position position="82"/>
    </location>
</feature>
<accession>A0A0L0FER2</accession>
<evidence type="ECO:0000313" key="1">
    <source>
        <dbReference type="EMBL" id="KNC75235.1"/>
    </source>
</evidence>
<dbReference type="RefSeq" id="XP_014149137.1">
    <property type="nucleotide sequence ID" value="XM_014293662.1"/>
</dbReference>
<dbReference type="Proteomes" id="UP000054560">
    <property type="component" value="Unassembled WGS sequence"/>
</dbReference>
<organism evidence="1 2">
    <name type="scientific">Sphaeroforma arctica JP610</name>
    <dbReference type="NCBI Taxonomy" id="667725"/>
    <lineage>
        <taxon>Eukaryota</taxon>
        <taxon>Ichthyosporea</taxon>
        <taxon>Ichthyophonida</taxon>
        <taxon>Sphaeroforma</taxon>
    </lineage>
</organism>